<dbReference type="InterPro" id="IPR036928">
    <property type="entry name" value="AS_sf"/>
</dbReference>
<name>A0A838L720_9SPHN</name>
<dbReference type="PANTHER" id="PTHR11895">
    <property type="entry name" value="TRANSAMIDASE"/>
    <property type="match status" value="1"/>
</dbReference>
<accession>A0A838L720</accession>
<dbReference type="Proteomes" id="UP000570166">
    <property type="component" value="Unassembled WGS sequence"/>
</dbReference>
<keyword evidence="3" id="KW-1185">Reference proteome</keyword>
<comment type="caution">
    <text evidence="2">The sequence shown here is derived from an EMBL/GenBank/DDBJ whole genome shotgun (WGS) entry which is preliminary data.</text>
</comment>
<dbReference type="GO" id="GO:0003824">
    <property type="term" value="F:catalytic activity"/>
    <property type="evidence" value="ECO:0007669"/>
    <property type="project" value="InterPro"/>
</dbReference>
<gene>
    <name evidence="2" type="ORF">HZF05_12085</name>
</gene>
<dbReference type="AlphaFoldDB" id="A0A838L720"/>
<dbReference type="RefSeq" id="WP_160366614.1">
    <property type="nucleotide sequence ID" value="NZ_JACEIB010000007.1"/>
</dbReference>
<protein>
    <submittedName>
        <fullName evidence="2">Amidase</fullName>
    </submittedName>
</protein>
<dbReference type="SUPFAM" id="SSF75304">
    <property type="entry name" value="Amidase signature (AS) enzymes"/>
    <property type="match status" value="1"/>
</dbReference>
<dbReference type="Gene3D" id="3.90.1300.10">
    <property type="entry name" value="Amidase signature (AS) domain"/>
    <property type="match status" value="1"/>
</dbReference>
<dbReference type="InterPro" id="IPR000120">
    <property type="entry name" value="Amidase"/>
</dbReference>
<reference evidence="2 3" key="1">
    <citation type="submission" date="2020-07" db="EMBL/GenBank/DDBJ databases">
        <authorList>
            <person name="Sun Q."/>
        </authorList>
    </citation>
    <scope>NUCLEOTIDE SEQUENCE [LARGE SCALE GENOMIC DNA]</scope>
    <source>
        <strain evidence="2 3">CGMCC 1.13654</strain>
    </source>
</reference>
<proteinExistence type="predicted"/>
<evidence type="ECO:0000313" key="2">
    <source>
        <dbReference type="EMBL" id="MBA2934837.1"/>
    </source>
</evidence>
<dbReference type="Pfam" id="PF01425">
    <property type="entry name" value="Amidase"/>
    <property type="match status" value="1"/>
</dbReference>
<feature type="domain" description="Amidase" evidence="1">
    <location>
        <begin position="57"/>
        <end position="473"/>
    </location>
</feature>
<dbReference type="PANTHER" id="PTHR11895:SF176">
    <property type="entry name" value="AMIDASE AMID-RELATED"/>
    <property type="match status" value="1"/>
</dbReference>
<sequence length="504" mass="53249">MHEGIERRRFGQWMGAAFVAAAMPKIAIAQTSSPMDLTIADAARRIREGSLTASAQVEASLGRIAIYGTKLNAFISVFADRARAEARVLDAEMRAGRSRGPLHGVVLSVKDNIDTAGERTTGGSPAYQMRVPVEDSPSIARLRAAGAIIIGKNNLNELAMSDGSQSFYGRVRNPWSLDRQTGGSSSGSCASVAAHLVTAAVGTDTGGSIRNPSAWCGTVGLKPTSGLVPNRGGLPLTPSLDTVGPITRTVEDAALMLGVMAGYDRLDITSEQHEPEDYVAQMRKPVAGLRVARLLGHFDRLEPDVAAAVEAAIGTISGLVGGSIGEASLPDGGRAMELMPFGETRAWYADDLAAHRYLFSELDRATLDAGADVKAEDYIRARWEMDLLRRTVNDSFASIDLMLFPTIHVVAPKLVQPGPPDPNGARAPGALFDAGLINVLGLPAISVPCGFSREGLPIGLCIVGPRFGEGRILSLAHAYEQATAWHLRQPALRPSTPVPPIPAA</sequence>
<dbReference type="EMBL" id="JACEIB010000007">
    <property type="protein sequence ID" value="MBA2934837.1"/>
    <property type="molecule type" value="Genomic_DNA"/>
</dbReference>
<evidence type="ECO:0000313" key="3">
    <source>
        <dbReference type="Proteomes" id="UP000570166"/>
    </source>
</evidence>
<evidence type="ECO:0000259" key="1">
    <source>
        <dbReference type="Pfam" id="PF01425"/>
    </source>
</evidence>
<dbReference type="InterPro" id="IPR023631">
    <property type="entry name" value="Amidase_dom"/>
</dbReference>
<organism evidence="2 3">
    <name type="scientific">Sphingomonas chungangi</name>
    <dbReference type="NCBI Taxonomy" id="2683589"/>
    <lineage>
        <taxon>Bacteria</taxon>
        <taxon>Pseudomonadati</taxon>
        <taxon>Pseudomonadota</taxon>
        <taxon>Alphaproteobacteria</taxon>
        <taxon>Sphingomonadales</taxon>
        <taxon>Sphingomonadaceae</taxon>
        <taxon>Sphingomonas</taxon>
    </lineage>
</organism>